<protein>
    <submittedName>
        <fullName evidence="1">Uncharacterized protein</fullName>
    </submittedName>
</protein>
<keyword evidence="2" id="KW-1185">Reference proteome</keyword>
<dbReference type="AlphaFoldDB" id="A0A4V3XDP2"/>
<accession>A0A4V3XDP2</accession>
<evidence type="ECO:0000313" key="2">
    <source>
        <dbReference type="Proteomes" id="UP000308199"/>
    </source>
</evidence>
<reference evidence="1 2" key="1">
    <citation type="submission" date="2019-02" db="EMBL/GenBank/DDBJ databases">
        <title>Genome sequencing of the rare red list fungi Phellinidium pouzarii.</title>
        <authorList>
            <person name="Buettner E."/>
            <person name="Kellner H."/>
        </authorList>
    </citation>
    <scope>NUCLEOTIDE SEQUENCE [LARGE SCALE GENOMIC DNA]</scope>
    <source>
        <strain evidence="1 2">DSM 108285</strain>
    </source>
</reference>
<dbReference type="OrthoDB" id="3269405at2759"/>
<comment type="caution">
    <text evidence="1">The sequence shown here is derived from an EMBL/GenBank/DDBJ whole genome shotgun (WGS) entry which is preliminary data.</text>
</comment>
<sequence length="158" mass="17398">MHISESSLKKVPLKSYTRAPEISAGSILFESTSSRTPGLLITEMVKAEASRLVQQADDVVIQGLPKMKLYVSWPGYTSHSITAPIDCTKITRADLATAVSCHLVNFVQKMNSLPVQFNSSEWRIGRGGVSLNNIVLTALYNTGGDYWQPELELLDREA</sequence>
<dbReference type="EMBL" id="SGPK01000034">
    <property type="protein sequence ID" value="THH10513.1"/>
    <property type="molecule type" value="Genomic_DNA"/>
</dbReference>
<name>A0A4V3XDP2_9AGAM</name>
<gene>
    <name evidence="1" type="ORF">EW145_g1268</name>
</gene>
<dbReference type="Proteomes" id="UP000308199">
    <property type="component" value="Unassembled WGS sequence"/>
</dbReference>
<evidence type="ECO:0000313" key="1">
    <source>
        <dbReference type="EMBL" id="THH10513.1"/>
    </source>
</evidence>
<proteinExistence type="predicted"/>
<organism evidence="1 2">
    <name type="scientific">Phellinidium pouzarii</name>
    <dbReference type="NCBI Taxonomy" id="167371"/>
    <lineage>
        <taxon>Eukaryota</taxon>
        <taxon>Fungi</taxon>
        <taxon>Dikarya</taxon>
        <taxon>Basidiomycota</taxon>
        <taxon>Agaricomycotina</taxon>
        <taxon>Agaricomycetes</taxon>
        <taxon>Hymenochaetales</taxon>
        <taxon>Hymenochaetaceae</taxon>
        <taxon>Phellinidium</taxon>
    </lineage>
</organism>